<dbReference type="PANTHER" id="PTHR47314">
    <property type="entry name" value="MALTOSE/MALTODEXTRIN TRANSPORT SYSTEM PERMEASE PROTEIN MALF"/>
    <property type="match status" value="1"/>
</dbReference>
<evidence type="ECO:0000256" key="1">
    <source>
        <dbReference type="ARBA" id="ARBA00004651"/>
    </source>
</evidence>
<dbReference type="InterPro" id="IPR035906">
    <property type="entry name" value="MetI-like_sf"/>
</dbReference>
<evidence type="ECO:0000313" key="13">
    <source>
        <dbReference type="Proteomes" id="UP000469440"/>
    </source>
</evidence>
<dbReference type="RefSeq" id="WP_156991206.1">
    <property type="nucleotide sequence ID" value="NZ_VWXL01000095.1"/>
</dbReference>
<dbReference type="SUPFAM" id="SSF160964">
    <property type="entry name" value="MalF N-terminal region-like"/>
    <property type="match status" value="1"/>
</dbReference>
<dbReference type="GO" id="GO:0042956">
    <property type="term" value="P:maltodextrin transmembrane transport"/>
    <property type="evidence" value="ECO:0007669"/>
    <property type="project" value="TreeGrafter"/>
</dbReference>
<gene>
    <name evidence="12" type="ORF">CAFE_32440</name>
</gene>
<accession>A0A6N8I344</accession>
<sequence length="443" mass="50012">MTKKFSSTILSCLFWGSGQFFIGRQKAKGILLFAAQVLLFGIESVSGYWFNFFAGQIPDFQVRLYGGYFSRGIWGLFTLGAVPGEDHSTYLMVNGIMALMILMIFLGVYIWNIVDAYRTGKAVEDTHAYISSRAFGKKLYQKMFPYFVLAPILFLVLYVVVMPIIFSVLTAFTNYNADHLPPAHLVKWVGLDNFLRLISIPIWSQTFLIVLAWTVIWAFLATFSTYFMGLFQALLINSDCVKHKSFFRSIYILPWAIPGMISLLMFRNLFNGQFGPLNQMLLDCGLIHSRIPFLSDAFTAKVTIIVVNLWIGFPMFMVMLLGVLANQDPALYEAAQIDGASKLQIFRRIKLPLLMKATAPLVLMNLVGNFNGFGFIYFLTNGGPNNSSLQFAGDTDILISWIYKLTLNQNMYNLAAVLNILIFILVGVVSYWNLKGTTAIKEM</sequence>
<keyword evidence="13" id="KW-1185">Reference proteome</keyword>
<dbReference type="AlphaFoldDB" id="A0A6N8I344"/>
<comment type="subcellular location">
    <subcellularLocation>
        <location evidence="1 9">Cell membrane</location>
        <topology evidence="1 9">Multi-pass membrane protein</topology>
    </subcellularLocation>
</comment>
<evidence type="ECO:0000259" key="11">
    <source>
        <dbReference type="PROSITE" id="PS50928"/>
    </source>
</evidence>
<keyword evidence="5 10" id="KW-0762">Sugar transport</keyword>
<feature type="transmembrane region" description="Helical" evidence="9">
    <location>
        <begin position="146"/>
        <end position="172"/>
    </location>
</feature>
<dbReference type="Pfam" id="PF00528">
    <property type="entry name" value="BPD_transp_1"/>
    <property type="match status" value="1"/>
</dbReference>
<dbReference type="GO" id="GO:1990060">
    <property type="term" value="C:maltose transport complex"/>
    <property type="evidence" value="ECO:0007669"/>
    <property type="project" value="TreeGrafter"/>
</dbReference>
<keyword evidence="3 9" id="KW-0813">Transport</keyword>
<dbReference type="InterPro" id="IPR000515">
    <property type="entry name" value="MetI-like"/>
</dbReference>
<evidence type="ECO:0000256" key="7">
    <source>
        <dbReference type="ARBA" id="ARBA00022989"/>
    </source>
</evidence>
<dbReference type="Proteomes" id="UP000469440">
    <property type="component" value="Unassembled WGS sequence"/>
</dbReference>
<keyword evidence="4 10" id="KW-1003">Cell membrane</keyword>
<feature type="transmembrane region" description="Helical" evidence="9">
    <location>
        <begin position="411"/>
        <end position="434"/>
    </location>
</feature>
<dbReference type="SUPFAM" id="SSF161098">
    <property type="entry name" value="MetI-like"/>
    <property type="match status" value="1"/>
</dbReference>
<dbReference type="GO" id="GO:0015423">
    <property type="term" value="F:ABC-type maltose transporter activity"/>
    <property type="evidence" value="ECO:0007669"/>
    <property type="project" value="TreeGrafter"/>
</dbReference>
<feature type="transmembrane region" description="Helical" evidence="9">
    <location>
        <begin position="250"/>
        <end position="270"/>
    </location>
</feature>
<evidence type="ECO:0000256" key="10">
    <source>
        <dbReference type="RuleBase" id="RU367050"/>
    </source>
</evidence>
<feature type="transmembrane region" description="Helical" evidence="9">
    <location>
        <begin position="302"/>
        <end position="324"/>
    </location>
</feature>
<reference evidence="12 13" key="1">
    <citation type="submission" date="2019-09" db="EMBL/GenBank/DDBJ databases">
        <title>Genome sequence of Clostridium sp. EA1.</title>
        <authorList>
            <person name="Poehlein A."/>
            <person name="Bengelsdorf F.R."/>
            <person name="Daniel R."/>
        </authorList>
    </citation>
    <scope>NUCLEOTIDE SEQUENCE [LARGE SCALE GENOMIC DNA]</scope>
    <source>
        <strain evidence="12 13">EA1</strain>
    </source>
</reference>
<proteinExistence type="inferred from homology"/>
<comment type="similarity">
    <text evidence="2 10">Belongs to the binding-protein-dependent transport system permease family. MalFG subfamily.</text>
</comment>
<dbReference type="OrthoDB" id="9778687at2"/>
<organism evidence="12 13">
    <name type="scientific">Caproicibacter fermentans</name>
    <dbReference type="NCBI Taxonomy" id="2576756"/>
    <lineage>
        <taxon>Bacteria</taxon>
        <taxon>Bacillati</taxon>
        <taxon>Bacillota</taxon>
        <taxon>Clostridia</taxon>
        <taxon>Eubacteriales</taxon>
        <taxon>Acutalibacteraceae</taxon>
        <taxon>Caproicibacter</taxon>
    </lineage>
</organism>
<evidence type="ECO:0000256" key="9">
    <source>
        <dbReference type="RuleBase" id="RU363032"/>
    </source>
</evidence>
<dbReference type="PROSITE" id="PS50928">
    <property type="entry name" value="ABC_TM1"/>
    <property type="match status" value="1"/>
</dbReference>
<keyword evidence="7 9" id="KW-1133">Transmembrane helix</keyword>
<keyword evidence="8 9" id="KW-0472">Membrane</keyword>
<protein>
    <recommendedName>
        <fullName evidence="10">Maltose/maltodextrin transport system permease protein</fullName>
    </recommendedName>
</protein>
<feature type="transmembrane region" description="Helical" evidence="9">
    <location>
        <begin position="357"/>
        <end position="379"/>
    </location>
</feature>
<evidence type="ECO:0000256" key="3">
    <source>
        <dbReference type="ARBA" id="ARBA00022448"/>
    </source>
</evidence>
<name>A0A6N8I344_9FIRM</name>
<comment type="caution">
    <text evidence="12">The sequence shown here is derived from an EMBL/GenBank/DDBJ whole genome shotgun (WGS) entry which is preliminary data.</text>
</comment>
<dbReference type="CDD" id="cd06261">
    <property type="entry name" value="TM_PBP2"/>
    <property type="match status" value="1"/>
</dbReference>
<comment type="function">
    <text evidence="10">Part of the ABC transporter complex MalEFGK involved in maltose/maltodextrin import. Probably responsible for the translocation of the substrate across the membrane.</text>
</comment>
<feature type="transmembrane region" description="Helical" evidence="9">
    <location>
        <begin position="202"/>
        <end position="229"/>
    </location>
</feature>
<dbReference type="PANTHER" id="PTHR47314:SF1">
    <property type="entry name" value="MALTOSE_MALTODEXTRIN TRANSPORT SYSTEM PERMEASE PROTEIN MALF"/>
    <property type="match status" value="1"/>
</dbReference>
<evidence type="ECO:0000256" key="4">
    <source>
        <dbReference type="ARBA" id="ARBA00022475"/>
    </source>
</evidence>
<dbReference type="EMBL" id="VWXL01000095">
    <property type="protein sequence ID" value="MVB12504.1"/>
    <property type="molecule type" value="Genomic_DNA"/>
</dbReference>
<keyword evidence="6 9" id="KW-0812">Transmembrane</keyword>
<evidence type="ECO:0000256" key="5">
    <source>
        <dbReference type="ARBA" id="ARBA00022597"/>
    </source>
</evidence>
<evidence type="ECO:0000256" key="6">
    <source>
        <dbReference type="ARBA" id="ARBA00022692"/>
    </source>
</evidence>
<feature type="transmembrane region" description="Helical" evidence="9">
    <location>
        <begin position="30"/>
        <end position="50"/>
    </location>
</feature>
<evidence type="ECO:0000256" key="2">
    <source>
        <dbReference type="ARBA" id="ARBA00009047"/>
    </source>
</evidence>
<dbReference type="Gene3D" id="1.10.3720.10">
    <property type="entry name" value="MetI-like"/>
    <property type="match status" value="1"/>
</dbReference>
<evidence type="ECO:0000256" key="8">
    <source>
        <dbReference type="ARBA" id="ARBA00023136"/>
    </source>
</evidence>
<feature type="domain" description="ABC transmembrane type-1" evidence="11">
    <location>
        <begin position="211"/>
        <end position="433"/>
    </location>
</feature>
<feature type="transmembrane region" description="Helical" evidence="9">
    <location>
        <begin position="88"/>
        <end position="111"/>
    </location>
</feature>
<evidence type="ECO:0000313" key="12">
    <source>
        <dbReference type="EMBL" id="MVB12504.1"/>
    </source>
</evidence>